<dbReference type="EMBL" id="BARU01016480">
    <property type="protein sequence ID" value="GAH61094.1"/>
    <property type="molecule type" value="Genomic_DNA"/>
</dbReference>
<feature type="non-terminal residue" evidence="1">
    <location>
        <position position="157"/>
    </location>
</feature>
<protein>
    <recommendedName>
        <fullName evidence="2">Zinc-ribbon domain-containing protein</fullName>
    </recommendedName>
</protein>
<name>X1I4T5_9ZZZZ</name>
<sequence>MNRVEFYKTLIKCGNTTPSEINLKWICTKKKHAWQTNYHNIRSGDGCPRCPKSSKAITEEKFDNTYEEGSPIKFFNYLSKKKSLSSVKRGLQQWQSNKAISLSLVEILAKSVKNAYIKDLKNRHRQVTLTFGNPFVTLTNQKLVNRYLNKAKYNYTG</sequence>
<evidence type="ECO:0000313" key="1">
    <source>
        <dbReference type="EMBL" id="GAH61094.1"/>
    </source>
</evidence>
<accession>X1I4T5</accession>
<comment type="caution">
    <text evidence="1">The sequence shown here is derived from an EMBL/GenBank/DDBJ whole genome shotgun (WGS) entry which is preliminary data.</text>
</comment>
<reference evidence="1" key="1">
    <citation type="journal article" date="2014" name="Front. Microbiol.">
        <title>High frequency of phylogenetically diverse reductive dehalogenase-homologous genes in deep subseafloor sedimentary metagenomes.</title>
        <authorList>
            <person name="Kawai M."/>
            <person name="Futagami T."/>
            <person name="Toyoda A."/>
            <person name="Takaki Y."/>
            <person name="Nishi S."/>
            <person name="Hori S."/>
            <person name="Arai W."/>
            <person name="Tsubouchi T."/>
            <person name="Morono Y."/>
            <person name="Uchiyama I."/>
            <person name="Ito T."/>
            <person name="Fujiyama A."/>
            <person name="Inagaki F."/>
            <person name="Takami H."/>
        </authorList>
    </citation>
    <scope>NUCLEOTIDE SEQUENCE</scope>
    <source>
        <strain evidence="1">Expedition CK06-06</strain>
    </source>
</reference>
<gene>
    <name evidence="1" type="ORF">S03H2_27384</name>
</gene>
<organism evidence="1">
    <name type="scientific">marine sediment metagenome</name>
    <dbReference type="NCBI Taxonomy" id="412755"/>
    <lineage>
        <taxon>unclassified sequences</taxon>
        <taxon>metagenomes</taxon>
        <taxon>ecological metagenomes</taxon>
    </lineage>
</organism>
<evidence type="ECO:0008006" key="2">
    <source>
        <dbReference type="Google" id="ProtNLM"/>
    </source>
</evidence>
<dbReference type="AlphaFoldDB" id="X1I4T5"/>
<proteinExistence type="predicted"/>